<protein>
    <submittedName>
        <fullName evidence="4">Thioredoxin family protein</fullName>
    </submittedName>
</protein>
<feature type="domain" description="Thioredoxin" evidence="3">
    <location>
        <begin position="23"/>
        <end position="154"/>
    </location>
</feature>
<dbReference type="PANTHER" id="PTHR15337:SF11">
    <property type="entry name" value="THIOREDOXIN DOMAIN-CONTAINING PROTEIN"/>
    <property type="match status" value="1"/>
</dbReference>
<dbReference type="Gene3D" id="3.40.30.10">
    <property type="entry name" value="Glutaredoxin"/>
    <property type="match status" value="1"/>
</dbReference>
<dbReference type="PROSITE" id="PS51352">
    <property type="entry name" value="THIOREDOXIN_2"/>
    <property type="match status" value="1"/>
</dbReference>
<evidence type="ECO:0000313" key="5">
    <source>
        <dbReference type="Proteomes" id="UP000664795"/>
    </source>
</evidence>
<feature type="signal peptide" evidence="2">
    <location>
        <begin position="1"/>
        <end position="27"/>
    </location>
</feature>
<dbReference type="InterPro" id="IPR011990">
    <property type="entry name" value="TPR-like_helical_dom_sf"/>
</dbReference>
<proteinExistence type="predicted"/>
<dbReference type="InterPro" id="IPR012336">
    <property type="entry name" value="Thioredoxin-like_fold"/>
</dbReference>
<dbReference type="InterPro" id="IPR036249">
    <property type="entry name" value="Thioredoxin-like_sf"/>
</dbReference>
<evidence type="ECO:0000259" key="3">
    <source>
        <dbReference type="PROSITE" id="PS51352"/>
    </source>
</evidence>
<keyword evidence="1 2" id="KW-0732">Signal</keyword>
<dbReference type="EMBL" id="JAFMYU010000010">
    <property type="protein sequence ID" value="MBO0932031.1"/>
    <property type="molecule type" value="Genomic_DNA"/>
</dbReference>
<dbReference type="Gene3D" id="1.25.40.10">
    <property type="entry name" value="Tetratricopeptide repeat domain"/>
    <property type="match status" value="1"/>
</dbReference>
<sequence length="473" mass="52573">MNTFIRTQALRVVLALACFTSTSVAYAKRPTVAVAADTTAGIRFFKGTWSALLNEAKKQNKPIFVDVYTTWCGPCKLMAKEAFPDKAVGEKFNANFISYQIDAEKGEGIALAKQYAVDSYPTVLYVSATGDLVHRSTGYGNVKHFLDEADKAITAAKDPMPISVMDKQYAAGKRDADFLASYLTKLTHVGMPRPDVLTAYLDAVPESEWSTDKNLTVIGGNLTTATSKGFDVLLKNAPDVVMNPARRAVAQPLVNGLFSSLEKDYNLAVKQNDEALLNTMLANRKRMTTALPMQIGSREDPAETDRMYRMRFYQQTRNMGKYQAMVAEDTKRLMSIPADTLTAKDNAAYQLALKQTAAMPDSVKSNELFRKYVEGMKKAESRKVAMQLNNYAWACYDRKDATPAELKQALAWSGRSVELDRAPMFLDTYAHLLHRLGRKAEAITTEKEALDKAKTGGDDITVYEKVLTEWQTK</sequence>
<keyword evidence="5" id="KW-1185">Reference proteome</keyword>
<organism evidence="4 5">
    <name type="scientific">Fibrella aquatilis</name>
    <dbReference type="NCBI Taxonomy" id="2817059"/>
    <lineage>
        <taxon>Bacteria</taxon>
        <taxon>Pseudomonadati</taxon>
        <taxon>Bacteroidota</taxon>
        <taxon>Cytophagia</taxon>
        <taxon>Cytophagales</taxon>
        <taxon>Spirosomataceae</taxon>
        <taxon>Fibrella</taxon>
    </lineage>
</organism>
<gene>
    <name evidence="4" type="ORF">J2I48_13555</name>
</gene>
<evidence type="ECO:0000256" key="2">
    <source>
        <dbReference type="SAM" id="SignalP"/>
    </source>
</evidence>
<dbReference type="AlphaFoldDB" id="A0A939G8I6"/>
<dbReference type="PANTHER" id="PTHR15337">
    <property type="entry name" value="ANTERIOR GRADIENT PROTEIN-RELATED"/>
    <property type="match status" value="1"/>
</dbReference>
<dbReference type="Proteomes" id="UP000664795">
    <property type="component" value="Unassembled WGS sequence"/>
</dbReference>
<feature type="chain" id="PRO_5036979009" evidence="2">
    <location>
        <begin position="28"/>
        <end position="473"/>
    </location>
</feature>
<evidence type="ECO:0000256" key="1">
    <source>
        <dbReference type="ARBA" id="ARBA00022729"/>
    </source>
</evidence>
<dbReference type="GO" id="GO:0006950">
    <property type="term" value="P:response to stress"/>
    <property type="evidence" value="ECO:0007669"/>
    <property type="project" value="UniProtKB-ARBA"/>
</dbReference>
<dbReference type="Pfam" id="PF13098">
    <property type="entry name" value="Thioredoxin_2"/>
    <property type="match status" value="1"/>
</dbReference>
<dbReference type="InterPro" id="IPR051099">
    <property type="entry name" value="AGR/TXD"/>
</dbReference>
<name>A0A939G8I6_9BACT</name>
<reference evidence="4 5" key="1">
    <citation type="submission" date="2021-03" db="EMBL/GenBank/DDBJ databases">
        <title>Fibrella sp. HMF5036 genome sequencing and assembly.</title>
        <authorList>
            <person name="Kang H."/>
            <person name="Kim H."/>
            <person name="Bae S."/>
            <person name="Joh K."/>
        </authorList>
    </citation>
    <scope>NUCLEOTIDE SEQUENCE [LARGE SCALE GENOMIC DNA]</scope>
    <source>
        <strain evidence="4 5">HMF5036</strain>
    </source>
</reference>
<dbReference type="InterPro" id="IPR013766">
    <property type="entry name" value="Thioredoxin_domain"/>
</dbReference>
<accession>A0A939G8I6</accession>
<comment type="caution">
    <text evidence="4">The sequence shown here is derived from an EMBL/GenBank/DDBJ whole genome shotgun (WGS) entry which is preliminary data.</text>
</comment>
<dbReference type="SUPFAM" id="SSF52833">
    <property type="entry name" value="Thioredoxin-like"/>
    <property type="match status" value="1"/>
</dbReference>
<evidence type="ECO:0000313" key="4">
    <source>
        <dbReference type="EMBL" id="MBO0932031.1"/>
    </source>
</evidence>
<dbReference type="RefSeq" id="WP_207336003.1">
    <property type="nucleotide sequence ID" value="NZ_JAFMYU010000010.1"/>
</dbReference>